<organism evidence="4 5">
    <name type="scientific">Fasciola hepatica</name>
    <name type="common">Liver fluke</name>
    <dbReference type="NCBI Taxonomy" id="6192"/>
    <lineage>
        <taxon>Eukaryota</taxon>
        <taxon>Metazoa</taxon>
        <taxon>Spiralia</taxon>
        <taxon>Lophotrochozoa</taxon>
        <taxon>Platyhelminthes</taxon>
        <taxon>Trematoda</taxon>
        <taxon>Digenea</taxon>
        <taxon>Plagiorchiida</taxon>
        <taxon>Echinostomata</taxon>
        <taxon>Echinostomatoidea</taxon>
        <taxon>Fasciolidae</taxon>
        <taxon>Fasciola</taxon>
    </lineage>
</organism>
<dbReference type="Pfam" id="PF04836">
    <property type="entry name" value="IFRD_C"/>
    <property type="match status" value="1"/>
</dbReference>
<dbReference type="EMBL" id="JXXN02001546">
    <property type="protein sequence ID" value="THD24540.1"/>
    <property type="molecule type" value="Genomic_DNA"/>
</dbReference>
<dbReference type="SUPFAM" id="SSF48371">
    <property type="entry name" value="ARM repeat"/>
    <property type="match status" value="1"/>
</dbReference>
<accession>A0A2H1CDK3</accession>
<evidence type="ECO:0000313" key="4">
    <source>
        <dbReference type="EMBL" id="THD24540.1"/>
    </source>
</evidence>
<feature type="domain" description="Interferon-related developmental regulator N-terminal" evidence="3">
    <location>
        <begin position="24"/>
        <end position="318"/>
    </location>
</feature>
<evidence type="ECO:0000313" key="5">
    <source>
        <dbReference type="Proteomes" id="UP000230066"/>
    </source>
</evidence>
<name>A0A2H1CDK3_FASHE</name>
<dbReference type="PANTHER" id="PTHR12354">
    <property type="entry name" value="INTERFERON-RELATED DEVELOPMENTAL REGULATOR"/>
    <property type="match status" value="1"/>
</dbReference>
<dbReference type="AlphaFoldDB" id="A0A2H1CDK3"/>
<dbReference type="InterPro" id="IPR006921">
    <property type="entry name" value="Interferon-rel_develop_reg_C"/>
</dbReference>
<comment type="similarity">
    <text evidence="1">Belongs to the IFRD family.</text>
</comment>
<comment type="caution">
    <text evidence="4">The sequence shown here is derived from an EMBL/GenBank/DDBJ whole genome shotgun (WGS) entry which is preliminary data.</text>
</comment>
<reference evidence="4" key="1">
    <citation type="submission" date="2019-03" db="EMBL/GenBank/DDBJ databases">
        <title>Improved annotation for the trematode Fasciola hepatica.</title>
        <authorList>
            <person name="Choi Y.-J."/>
            <person name="Martin J."/>
            <person name="Mitreva M."/>
        </authorList>
    </citation>
    <scope>NUCLEOTIDE SEQUENCE [LARGE SCALE GENOMIC DNA]</scope>
</reference>
<proteinExistence type="inferred from homology"/>
<evidence type="ECO:0000256" key="1">
    <source>
        <dbReference type="ARBA" id="ARBA00008828"/>
    </source>
</evidence>
<keyword evidence="5" id="KW-1185">Reference proteome</keyword>
<dbReference type="Proteomes" id="UP000230066">
    <property type="component" value="Unassembled WGS sequence"/>
</dbReference>
<protein>
    <submittedName>
        <fullName evidence="4">Interferon developmental regulator</fullName>
    </submittedName>
</protein>
<dbReference type="InterPro" id="IPR007701">
    <property type="entry name" value="Interferon-rel_develop_reg_N"/>
</dbReference>
<feature type="domain" description="Interferon-related developmental regulator C-terminal" evidence="2">
    <location>
        <begin position="367"/>
        <end position="416"/>
    </location>
</feature>
<evidence type="ECO:0000259" key="2">
    <source>
        <dbReference type="Pfam" id="PF04836"/>
    </source>
</evidence>
<gene>
    <name evidence="4" type="ORF">D915_004635</name>
</gene>
<dbReference type="InterPro" id="IPR039777">
    <property type="entry name" value="IFRD"/>
</dbReference>
<dbReference type="InterPro" id="IPR016024">
    <property type="entry name" value="ARM-type_fold"/>
</dbReference>
<sequence>MPRKKANRVRGDEATCDPLETASVISLASEESETPTQSLGDVDDTAVLQCLLDRVNAASEALTEKRPDTRVKALTFLINSFRSNYLCLDDTWNYISTFIDGIEHVLKKGRTLDQTLGAECLAVFCLQCDCNITEWFIKFFPILDTVIRDSSAACSFRSACATTLAVMQLLAGSCDLVSPVDIMKTFEIVFRGSCLKGDGKAPNLDPALETLHVVSLRAWGLLYTFLTEIDVGPVGKALLPTVNSLLQGNNVDMRIMAGETAALIYERIRNEVDERYRGPTYTDLVRLLNTLATDGTKSRSKIDRKRQRHSFRDILDAVTQSDLTETSVNLGSEVLVLSSCEEHFCYDILCTLLKGGLIRHLQQNCQVREIFGLGAPISVTSSMLDRRSAKNQRRLANLYASKMRTQKLSSRRDRRSTVTADYD</sequence>
<dbReference type="Pfam" id="PF05004">
    <property type="entry name" value="IFRD"/>
    <property type="match status" value="1"/>
</dbReference>
<dbReference type="PANTHER" id="PTHR12354:SF1">
    <property type="entry name" value="INTERFERON-RELATED DEVELOPMENTAL REGULATOR 1"/>
    <property type="match status" value="1"/>
</dbReference>
<evidence type="ECO:0000259" key="3">
    <source>
        <dbReference type="Pfam" id="PF05004"/>
    </source>
</evidence>